<feature type="region of interest" description="Disordered" evidence="6">
    <location>
        <begin position="2013"/>
        <end position="2033"/>
    </location>
</feature>
<dbReference type="PROSITE" id="PS00012">
    <property type="entry name" value="PHOSPHOPANTETHEINE"/>
    <property type="match status" value="2"/>
</dbReference>
<keyword evidence="2" id="KW-0596">Phosphopantetheine</keyword>
<dbReference type="STRING" id="909613.UO65_3789"/>
<dbReference type="Gene3D" id="3.30.300.30">
    <property type="match status" value="2"/>
</dbReference>
<dbReference type="InterPro" id="IPR036736">
    <property type="entry name" value="ACP-like_sf"/>
</dbReference>
<dbReference type="FunFam" id="3.40.50.980:FF:000002">
    <property type="entry name" value="Enterobactin synthetase component F"/>
    <property type="match status" value="1"/>
</dbReference>
<dbReference type="NCBIfam" id="TIGR01733">
    <property type="entry name" value="AA-adenyl-dom"/>
    <property type="match status" value="2"/>
</dbReference>
<evidence type="ECO:0000313" key="9">
    <source>
        <dbReference type="Proteomes" id="UP000019277"/>
    </source>
</evidence>
<dbReference type="Pfam" id="PF00550">
    <property type="entry name" value="PP-binding"/>
    <property type="match status" value="3"/>
</dbReference>
<dbReference type="PROSITE" id="PS50075">
    <property type="entry name" value="CARRIER"/>
    <property type="match status" value="3"/>
</dbReference>
<dbReference type="InterPro" id="IPR001242">
    <property type="entry name" value="Condensation_dom"/>
</dbReference>
<dbReference type="GO" id="GO:0044550">
    <property type="term" value="P:secondary metabolite biosynthetic process"/>
    <property type="evidence" value="ECO:0007669"/>
    <property type="project" value="UniProtKB-ARBA"/>
</dbReference>
<dbReference type="PATRIC" id="fig|909613.9.peg.3790"/>
<dbReference type="InterPro" id="IPR010060">
    <property type="entry name" value="NRPS_synth"/>
</dbReference>
<dbReference type="SMART" id="SM00823">
    <property type="entry name" value="PKS_PP"/>
    <property type="match status" value="3"/>
</dbReference>
<keyword evidence="9" id="KW-1185">Reference proteome</keyword>
<evidence type="ECO:0000256" key="2">
    <source>
        <dbReference type="ARBA" id="ARBA00022450"/>
    </source>
</evidence>
<dbReference type="FunFam" id="2.30.38.10:FF:000001">
    <property type="entry name" value="Non-ribosomal peptide synthetase PvdI"/>
    <property type="match status" value="1"/>
</dbReference>
<accession>W7J3Z5</accession>
<evidence type="ECO:0000256" key="5">
    <source>
        <dbReference type="ARBA" id="ARBA00023194"/>
    </source>
</evidence>
<dbReference type="Gene3D" id="1.10.1200.10">
    <property type="entry name" value="ACP-like"/>
    <property type="match status" value="3"/>
</dbReference>
<dbReference type="GO" id="GO:0017000">
    <property type="term" value="P:antibiotic biosynthetic process"/>
    <property type="evidence" value="ECO:0007669"/>
    <property type="project" value="UniProtKB-KW"/>
</dbReference>
<dbReference type="CDD" id="cd19540">
    <property type="entry name" value="LCL_NRPS-like"/>
    <property type="match status" value="2"/>
</dbReference>
<dbReference type="SUPFAM" id="SSF47336">
    <property type="entry name" value="ACP-like"/>
    <property type="match status" value="3"/>
</dbReference>
<dbReference type="Pfam" id="PF13193">
    <property type="entry name" value="AMP-binding_C"/>
    <property type="match status" value="2"/>
</dbReference>
<feature type="compositionally biased region" description="Basic and acidic residues" evidence="6">
    <location>
        <begin position="1119"/>
        <end position="1128"/>
    </location>
</feature>
<sequence length="3178" mass="337067">MLAAQNSLWYAQQLDPAATTHNAGDFVELVGPLRRELLVAAVRRVVDEAESVRAVFRQDEEGRTWQRFTAGSGTPVPEFDLSGAADPRGAAEQHLRDLLAQPFDLAAGPVMRFPVYRLADDHHLWGVLAHHIAMDGYGALQLMRRVARVYTALARREPCPPPEFGSMRELVEQEREYRGSPRFAADRAHWLAQLADAPAPVSLAGRQPRTTTGFLRHAASVPAATADRLRETARAAGVAWPVLVMATTALYAHRVSGVREVVLGMPVAARTTPGARAMPTTLANELPLRLVVDPAMSLGALAKQVSAVAREALRHQRYRGEELRRDLNVVGGSRAWFGTTVNVMPFDYELEFDGVGAQVHNLSNGPVDDVAIVVYSRADGRLRINVNGNPELYRDSDLGDHHRRFTALLTAVAAADPDRPVGSIEVVDRDERDRVPAAWNDTAAAVPETTAAGLFEAQRRRTPHAPAVEHAGATWSYLALDERANRLANLLVEHGAGPERTVAVALPACADRVAALLAVLKCGAAHVPVDLDLPARRIGFLLADSAPVAVITTGSAAADLPAGTAAVIAIDAPGVRDALAGRPAVPPLEAGRVPPPHPANACYVVYTSGSTGTPKGVVMPGGALVNLLHWHATARPAGGSGGRTAQFTAPGFDVSVQEVLATLCAGRCLVVPEDGVRRDPAAFAAWLDERGVDELFAPTAVLDAVAEAAAERGIALARLADIAQAGEELTLGDPLRGLLARRPGLRLHNHYGPSETHVVTATTLAGDAAGWPDRVPIGRPVHNARAHVLDPWLRPVPPGAVGELFLAGAQLARGYLGAPGRTAERFVADPFGPPGSRLYRTGDLVRWNATGDLEFVGRTDDQVKLRGYRVEPGEVEATLVGLPEVSRAAVVVRDGPGGDRRLVAYAVPAARRTADPVRLRRDLARSLPEHLVPAAVVVLDALPLTANGKVDRRALPAPPGTGAGAGTGRAHADPREEVLCGLMARVLGVPAVHPLDDFFALGGHSLLAFRLASRVRAVFGVDLAIADVFASPTAAALTELLDGARGGAARPAPGPRRRPDRVPLSPAQRRLWFLSRLTGWAATYNMPLALRLTGPLDRSALSAAVRDVVARHEVLRTAHPEHEGEPHQVVHPPEAVPVTTSTPDDPEVALRAAAAHGFDLTAGPPMRVHLLVLGQREHVLLLVVHHIACDGWSLEPLARDLSTAYTARCSGAAPGWDPLPLQYADFALWQGESVGTTRGEHLEHWRATLDGLRQPLPLPTDRPRPPVAAHAGDFVRFAVDRRLHAAVVELARASGATVFMVVHAALAALLTRLGSGTDVVLGSPVADRPDPVLDGLVGPFLNTVVLRTDTSGDPSFRELLERARTADLAAYAHRELPFDVLVEAVNPARSPAHHPLFQVILALRSTPGGRFDLPGLLVRAEEVGTGTARADLSVELATRLDRSGAPDGLAGTVEFRTDLFDRGTAAAFAERLVQVLDACTAAPDRRIGQVEVCTPAERRALRSRWRRAEAATTPDPATLPDLFAAQVARRPTATAVVHGATVVTYGELDARANRLAHLLIGRGCGPETVVALVLPRSVDLVVGVLAVLKAGAAYLPIDPDYPADRVALLLGEARPVAVVATGAALDRVPAAVPVLVLDSAAAAARLAALPDTAPTDRDRAVPLSPANAAYAIFTSGSTGVPKGALVTHRNVVRLLTTTRDLFGFGQDEVWALFHSYAFDFSVWELWGCLLHGGTLVVVPREVTRSPEDLLDLLDEQRVTVLNQTPSAFYALDHADRRRGTPSGLRWVVFGGEALDPARLADWARRHPGARLVNMYGITETTVHATHAPLDGRTGGAAAGVIGDSLPDLRVHVLDERLRPVPTGVTGELYVAGPGVARGYLHRPGLTAQRFVADPSGTGAVMFRSGDLARRTAEGELVHLGRADDQVKVRGFRVELGEVEAALAAHPAVAHSAAAVREHHTGDRRLVGYAVAHPGRRPDPAELRAHLAATLPAHLVPSVVALLDELPVTANGKLDRRALPDPVPGRAAPGGHRAPLDERVDLIGGLFADVLGVARVGPDGDFFALGGHSLLVTRLAGLVRAALGVELPVRALFEAPTPAGVARWLDARATAARPPLVAVPRPERVPLSFAQRRLWFLDRLGGADDAYLVPLATRLSGPLDVAALTAALRDLVGRHEILRTTFPDTDGVPRQHVLDPAEVPDLVVLDSTAPDSAAPGAGGAGLPALVARELGRGFDLAAEPPLRPVLFALGDREHLLLLVLHHIACDGHSVRPLLDELAEAYTARLAGRAPGWPALAAQYADHTLWQRELLGSADDGHSRISAQLRYWSAALAGLPDELALPRDRPRPAVATGRAGRVAFTVPAAAHHRLDDLARDTRTTLFMVLRAALAVLLTRVGAGVDIPVGTPVAGRTDAAAHRLVGLFVNTLVLRTDTSGDPALRELLGRVREVDLAAHAHQDLPFERLVDELRPARVLGRHPLFQVALVRQDSADPPVLDLPGLRATAHPTPLAAAKFDLSLAFAERRGPGAAPAGIVAELEYNADLFDRTTARRLTGWLERVVAAMAEDPGLRVSQVDLPGIGAHRSPVVVAEQVRHAPEVARLPRGPRERVLAGLFAEVLGLDSVDPHDGFFELGGDSIASIQLTARARAAGLLITPADVFRDQTVAALAAVAVPVADAPVEADGAATGEVPLTPIGHWLRERGGPVTGFNQSMVAWAPAGLTEAALTATVQAVIDRHDALRARLVEADGTWHLVVDRPGGARAADCVERVDTSGLDADQVRAVIAARGEQARAELEPGSGRVVRVRWFDAGPERPGQVLLVLHHLVVDGVSWRIVLGDLAAAWASIAAGQRARLAPVGTSLRGWARVLLAEAAHERRAAELPTWVRLLSGHDPLLGDRALDPARDTAGSSREVTVSLSGADTRDLLTRVTASVDGEVNDVLLTALALAVRHRRDRRGQAGEGVLVDLEGHGRHDGLAPVDLSRTVGWFTTVHPVRLDPGTVTRSETGAGSAALGAALRRVKEQLRAVPDKGIGFGLLRHLRQDTRATLAALPAPQIAFNYLGRFRAGAPGTPWELVGSDPGVAGSDPGLPVAHALEVTAVTVDHPGGPVLTATWSWPGDLLGEADVRELAEAWSTALRGLVRFAAGTGTAGRTPSDFPLVALSQHQIQQFESTFDTGPKGS</sequence>
<dbReference type="GO" id="GO:0016779">
    <property type="term" value="F:nucleotidyltransferase activity"/>
    <property type="evidence" value="ECO:0007669"/>
    <property type="project" value="UniProtKB-KW"/>
</dbReference>
<dbReference type="InterPro" id="IPR045851">
    <property type="entry name" value="AMP-bd_C_sf"/>
</dbReference>
<dbReference type="SUPFAM" id="SSF52777">
    <property type="entry name" value="CoA-dependent acyltransferases"/>
    <property type="match status" value="8"/>
</dbReference>
<evidence type="ECO:0000256" key="6">
    <source>
        <dbReference type="SAM" id="MobiDB-lite"/>
    </source>
</evidence>
<dbReference type="NCBIfam" id="TIGR01720">
    <property type="entry name" value="NRPS-para261"/>
    <property type="match status" value="1"/>
</dbReference>
<dbReference type="FunFam" id="3.40.50.980:FF:000001">
    <property type="entry name" value="Non-ribosomal peptide synthetase"/>
    <property type="match status" value="1"/>
</dbReference>
<dbReference type="GO" id="GO:0005829">
    <property type="term" value="C:cytosol"/>
    <property type="evidence" value="ECO:0007669"/>
    <property type="project" value="TreeGrafter"/>
</dbReference>
<dbReference type="CDD" id="cd17643">
    <property type="entry name" value="A_NRPS_Cytc1-like"/>
    <property type="match status" value="1"/>
</dbReference>
<evidence type="ECO:0000256" key="4">
    <source>
        <dbReference type="ARBA" id="ARBA00022737"/>
    </source>
</evidence>
<feature type="domain" description="Carrier" evidence="7">
    <location>
        <begin position="2033"/>
        <end position="2108"/>
    </location>
</feature>
<dbReference type="InterPro" id="IPR020806">
    <property type="entry name" value="PKS_PP-bd"/>
</dbReference>
<feature type="domain" description="Carrier" evidence="7">
    <location>
        <begin position="2599"/>
        <end position="2673"/>
    </location>
</feature>
<dbReference type="Pfam" id="PF00668">
    <property type="entry name" value="Condensation"/>
    <property type="match status" value="4"/>
</dbReference>
<dbReference type="InterPro" id="IPR009081">
    <property type="entry name" value="PP-bd_ACP"/>
</dbReference>
<dbReference type="Gene3D" id="2.30.38.10">
    <property type="entry name" value="Luciferase, Domain 3"/>
    <property type="match status" value="2"/>
</dbReference>
<feature type="region of interest" description="Disordered" evidence="6">
    <location>
        <begin position="1119"/>
        <end position="1142"/>
    </location>
</feature>
<dbReference type="GO" id="GO:0043041">
    <property type="term" value="P:amino acid activation for nonribosomal peptide biosynthetic process"/>
    <property type="evidence" value="ECO:0007669"/>
    <property type="project" value="TreeGrafter"/>
</dbReference>
<dbReference type="EMBL" id="AYXG01000139">
    <property type="protein sequence ID" value="EWC60859.1"/>
    <property type="molecule type" value="Genomic_DNA"/>
</dbReference>
<proteinExistence type="predicted"/>
<evidence type="ECO:0000259" key="7">
    <source>
        <dbReference type="PROSITE" id="PS50075"/>
    </source>
</evidence>
<dbReference type="FunFam" id="3.30.300.30:FF:000010">
    <property type="entry name" value="Enterobactin synthetase component F"/>
    <property type="match status" value="2"/>
</dbReference>
<keyword evidence="4" id="KW-0677">Repeat</keyword>
<dbReference type="InterPro" id="IPR000873">
    <property type="entry name" value="AMP-dep_synth/lig_dom"/>
</dbReference>
<dbReference type="PANTHER" id="PTHR45527">
    <property type="entry name" value="NONRIBOSOMAL PEPTIDE SYNTHETASE"/>
    <property type="match status" value="1"/>
</dbReference>
<dbReference type="InterPro" id="IPR006162">
    <property type="entry name" value="Ppantetheine_attach_site"/>
</dbReference>
<keyword evidence="8" id="KW-0808">Transferase</keyword>
<keyword evidence="5" id="KW-0045">Antibiotic biosynthesis</keyword>
<organism evidence="8 9">
    <name type="scientific">Actinokineospora spheciospongiae</name>
    <dbReference type="NCBI Taxonomy" id="909613"/>
    <lineage>
        <taxon>Bacteria</taxon>
        <taxon>Bacillati</taxon>
        <taxon>Actinomycetota</taxon>
        <taxon>Actinomycetes</taxon>
        <taxon>Pseudonocardiales</taxon>
        <taxon>Pseudonocardiaceae</taxon>
        <taxon>Actinokineospora</taxon>
    </lineage>
</organism>
<evidence type="ECO:0000256" key="3">
    <source>
        <dbReference type="ARBA" id="ARBA00022553"/>
    </source>
</evidence>
<keyword evidence="3" id="KW-0597">Phosphoprotein</keyword>
<dbReference type="Proteomes" id="UP000019277">
    <property type="component" value="Unassembled WGS sequence"/>
</dbReference>
<dbReference type="InterPro" id="IPR020845">
    <property type="entry name" value="AMP-binding_CS"/>
</dbReference>
<dbReference type="Gene3D" id="3.40.50.980">
    <property type="match status" value="4"/>
</dbReference>
<dbReference type="SUPFAM" id="SSF56801">
    <property type="entry name" value="Acetyl-CoA synthetase-like"/>
    <property type="match status" value="2"/>
</dbReference>
<dbReference type="PANTHER" id="PTHR45527:SF1">
    <property type="entry name" value="FATTY ACID SYNTHASE"/>
    <property type="match status" value="1"/>
</dbReference>
<dbReference type="FunFam" id="3.40.50.12780:FF:000012">
    <property type="entry name" value="Non-ribosomal peptide synthetase"/>
    <property type="match status" value="1"/>
</dbReference>
<dbReference type="InterPro" id="IPR023213">
    <property type="entry name" value="CAT-like_dom_sf"/>
</dbReference>
<dbReference type="Gene3D" id="3.30.559.30">
    <property type="entry name" value="Nonribosomal peptide synthetase, condensation domain"/>
    <property type="match status" value="4"/>
</dbReference>
<comment type="cofactor">
    <cofactor evidence="1">
        <name>pantetheine 4'-phosphate</name>
        <dbReference type="ChEBI" id="CHEBI:47942"/>
    </cofactor>
</comment>
<gene>
    <name evidence="8" type="ORF">UO65_3789</name>
</gene>
<dbReference type="eggNOG" id="COG1020">
    <property type="taxonomic scope" value="Bacteria"/>
</dbReference>
<dbReference type="Gene3D" id="3.30.559.10">
    <property type="entry name" value="Chloramphenicol acetyltransferase-like domain"/>
    <property type="match status" value="4"/>
</dbReference>
<comment type="caution">
    <text evidence="8">The sequence shown here is derived from an EMBL/GenBank/DDBJ whole genome shotgun (WGS) entry which is preliminary data.</text>
</comment>
<evidence type="ECO:0000256" key="1">
    <source>
        <dbReference type="ARBA" id="ARBA00001957"/>
    </source>
</evidence>
<keyword evidence="8" id="KW-0548">Nucleotidyltransferase</keyword>
<evidence type="ECO:0000313" key="8">
    <source>
        <dbReference type="EMBL" id="EWC60859.1"/>
    </source>
</evidence>
<dbReference type="GO" id="GO:0031177">
    <property type="term" value="F:phosphopantetheine binding"/>
    <property type="evidence" value="ECO:0007669"/>
    <property type="project" value="InterPro"/>
</dbReference>
<feature type="domain" description="Carrier" evidence="7">
    <location>
        <begin position="970"/>
        <end position="1045"/>
    </location>
</feature>
<protein>
    <submittedName>
        <fullName evidence="8">Siderophore biosynthesis non-ribosomal peptide synthetase module</fullName>
        <ecNumber evidence="8">2.7.7.-</ecNumber>
    </submittedName>
</protein>
<dbReference type="EC" id="2.7.7.-" evidence="8"/>
<dbReference type="PROSITE" id="PS00455">
    <property type="entry name" value="AMP_BINDING"/>
    <property type="match status" value="1"/>
</dbReference>
<dbReference type="GO" id="GO:0008610">
    <property type="term" value="P:lipid biosynthetic process"/>
    <property type="evidence" value="ECO:0007669"/>
    <property type="project" value="UniProtKB-ARBA"/>
</dbReference>
<reference evidence="8 9" key="1">
    <citation type="journal article" date="2014" name="Genome Announc.">
        <title>Draft Genome Sequence of the Antitrypanosomally Active Sponge-Associated Bacterium Actinokineospora sp. Strain EG49.</title>
        <authorList>
            <person name="Harjes J."/>
            <person name="Ryu T."/>
            <person name="Abdelmohsen U.R."/>
            <person name="Moitinho-Silva L."/>
            <person name="Horn H."/>
            <person name="Ravasi T."/>
            <person name="Hentschel U."/>
        </authorList>
    </citation>
    <scope>NUCLEOTIDE SEQUENCE [LARGE SCALE GENOMIC DNA]</scope>
    <source>
        <strain evidence="8 9">EG49</strain>
    </source>
</reference>
<dbReference type="InterPro" id="IPR010071">
    <property type="entry name" value="AA_adenyl_dom"/>
</dbReference>
<name>W7J3Z5_9PSEU</name>
<dbReference type="InterPro" id="IPR025110">
    <property type="entry name" value="AMP-bd_C"/>
</dbReference>
<dbReference type="Pfam" id="PF00501">
    <property type="entry name" value="AMP-binding"/>
    <property type="match status" value="2"/>
</dbReference>